<dbReference type="Proteomes" id="UP001319045">
    <property type="component" value="Chromosome"/>
</dbReference>
<reference evidence="1 2" key="1">
    <citation type="journal article" date="2022" name="Int. J. Syst. Evol. Microbiol.">
        <title>Prevotella herbatica sp. nov., a plant polysaccharide-decomposing anaerobic bacterium isolated from a methanogenic reactor.</title>
        <authorList>
            <person name="Uek A."/>
            <person name="Tonouchi A."/>
            <person name="Kaku N."/>
            <person name="Ueki K."/>
        </authorList>
    </citation>
    <scope>NUCLEOTIDE SEQUENCE [LARGE SCALE GENOMIC DNA]</scope>
    <source>
        <strain evidence="1 2">WR041</strain>
    </source>
</reference>
<accession>A0ABM7P1A8</accession>
<dbReference type="EMBL" id="AP024484">
    <property type="protein sequence ID" value="BCS86548.1"/>
    <property type="molecule type" value="Genomic_DNA"/>
</dbReference>
<sequence length="96" mass="10469">MLIINEITVPAIISFASFDCFPVPLSIAISPPERVVSDTAKGMKVNSNKWFSDLPNDMKLNSGDITNVIIKPHKAAKILHDLTDIIDLSSFSLPCS</sequence>
<protein>
    <submittedName>
        <fullName evidence="1">Uncharacterized protein</fullName>
    </submittedName>
</protein>
<evidence type="ECO:0000313" key="2">
    <source>
        <dbReference type="Proteomes" id="UP001319045"/>
    </source>
</evidence>
<name>A0ABM7P1A8_9BACT</name>
<organism evidence="1 2">
    <name type="scientific">Prevotella herbatica</name>
    <dbReference type="NCBI Taxonomy" id="2801997"/>
    <lineage>
        <taxon>Bacteria</taxon>
        <taxon>Pseudomonadati</taxon>
        <taxon>Bacteroidota</taxon>
        <taxon>Bacteroidia</taxon>
        <taxon>Bacteroidales</taxon>
        <taxon>Prevotellaceae</taxon>
        <taxon>Prevotella</taxon>
    </lineage>
</organism>
<evidence type="ECO:0000313" key="1">
    <source>
        <dbReference type="EMBL" id="BCS86548.1"/>
    </source>
</evidence>
<proteinExistence type="predicted"/>
<gene>
    <name evidence="1" type="ORF">prwr041_24410</name>
</gene>
<keyword evidence="2" id="KW-1185">Reference proteome</keyword>